<feature type="transmembrane region" description="Helical" evidence="2">
    <location>
        <begin position="35"/>
        <end position="52"/>
    </location>
</feature>
<dbReference type="AlphaFoldDB" id="A0A1D8G4A1"/>
<feature type="compositionally biased region" description="Gly residues" evidence="1">
    <location>
        <begin position="98"/>
        <end position="164"/>
    </location>
</feature>
<proteinExistence type="predicted"/>
<keyword evidence="4" id="KW-1185">Reference proteome</keyword>
<keyword evidence="2" id="KW-0812">Transmembrane</keyword>
<organism evidence="3 4">
    <name type="scientific">Streptomyces rubrolavendulae</name>
    <dbReference type="NCBI Taxonomy" id="285473"/>
    <lineage>
        <taxon>Bacteria</taxon>
        <taxon>Bacillati</taxon>
        <taxon>Actinomycetota</taxon>
        <taxon>Actinomycetes</taxon>
        <taxon>Kitasatosporales</taxon>
        <taxon>Streptomycetaceae</taxon>
        <taxon>Streptomyces</taxon>
    </lineage>
</organism>
<evidence type="ECO:0000313" key="4">
    <source>
        <dbReference type="Proteomes" id="UP000095349"/>
    </source>
</evidence>
<dbReference type="STRING" id="285473.A4G23_03142"/>
<evidence type="ECO:0000313" key="3">
    <source>
        <dbReference type="EMBL" id="AOT60275.1"/>
    </source>
</evidence>
<evidence type="ECO:0000256" key="2">
    <source>
        <dbReference type="SAM" id="Phobius"/>
    </source>
</evidence>
<accession>A0A1D8G4A1</accession>
<sequence length="308" mass="29596">MGRELAAISRTVFAVGSLRNPVGPLPSSIYWRRRAVVATVIALLAVLIVWFVSSRDSDRRPGADGANAGSPAPSITPGPSPSGSAISSQPGGRDESGASGGPGGTASGGSGTGGSGSGTGGGPGAGTGGDPAGSVAGTGSGAAAGTGTGTGAGTGAGGQGGGTGSTQQVPADSPLPNCAPGALQLTLSSTKVSYAPGEKPRFRLTARNGSGAGCKTDLGPATAVLTISDEAGDEIWSSEDCPKGPGSVYVAVPGGGTATYTIEWDRRHSAPRCATPPVREAGPGTYLAEATVPGVKGVLRSSITLAKD</sequence>
<gene>
    <name evidence="3" type="ORF">A4G23_03142</name>
</gene>
<protein>
    <submittedName>
        <fullName evidence="3">Uncharacterized protein</fullName>
    </submittedName>
</protein>
<evidence type="ECO:0000256" key="1">
    <source>
        <dbReference type="SAM" id="MobiDB-lite"/>
    </source>
</evidence>
<dbReference type="KEGG" id="srn:A4G23_03142"/>
<keyword evidence="2" id="KW-1133">Transmembrane helix</keyword>
<reference evidence="3 4" key="1">
    <citation type="submission" date="2016-09" db="EMBL/GenBank/DDBJ databases">
        <title>Streptomyces rubrolavendulae MJM4426 Genome sequencing and assembly.</title>
        <authorList>
            <person name="Kim J.-G."/>
        </authorList>
    </citation>
    <scope>NUCLEOTIDE SEQUENCE [LARGE SCALE GENOMIC DNA]</scope>
    <source>
        <strain evidence="3 4">MJM4426</strain>
    </source>
</reference>
<dbReference type="EMBL" id="CP017316">
    <property type="protein sequence ID" value="AOT60275.1"/>
    <property type="molecule type" value="Genomic_DNA"/>
</dbReference>
<dbReference type="PATRIC" id="fig|285473.5.peg.3282"/>
<feature type="region of interest" description="Disordered" evidence="1">
    <location>
        <begin position="57"/>
        <end position="179"/>
    </location>
</feature>
<name>A0A1D8G4A1_9ACTN</name>
<dbReference type="Proteomes" id="UP000095349">
    <property type="component" value="Chromosome"/>
</dbReference>
<feature type="compositionally biased region" description="Low complexity" evidence="1">
    <location>
        <begin position="81"/>
        <end position="91"/>
    </location>
</feature>
<keyword evidence="2" id="KW-0472">Membrane</keyword>